<organism evidence="10 11">
    <name type="scientific">Colletotrichum higginsianum</name>
    <dbReference type="NCBI Taxonomy" id="80884"/>
    <lineage>
        <taxon>Eukaryota</taxon>
        <taxon>Fungi</taxon>
        <taxon>Dikarya</taxon>
        <taxon>Ascomycota</taxon>
        <taxon>Pezizomycotina</taxon>
        <taxon>Sordariomycetes</taxon>
        <taxon>Hypocreomycetidae</taxon>
        <taxon>Glomerellales</taxon>
        <taxon>Glomerellaceae</taxon>
        <taxon>Colletotrichum</taxon>
        <taxon>Colletotrichum destructivum species complex</taxon>
    </lineage>
</organism>
<keyword evidence="9" id="KW-0812">Transmembrane</keyword>
<feature type="compositionally biased region" description="Basic and acidic residues" evidence="8">
    <location>
        <begin position="429"/>
        <end position="438"/>
    </location>
</feature>
<reference evidence="10 11" key="1">
    <citation type="journal article" date="2019" name="Genome Biol. Evol.">
        <title>Genomic Plasticity Mediated by Transposable Elements in the Plant Pathogenic Fungus Colletotrichum higginsianum.</title>
        <authorList>
            <person name="Tsushima A."/>
            <person name="Gan P."/>
            <person name="Kumakura N."/>
            <person name="Narusaka M."/>
            <person name="Takano Y."/>
            <person name="Narusaka Y."/>
            <person name="Shirasu K."/>
        </authorList>
    </citation>
    <scope>NUCLEOTIDE SEQUENCE [LARGE SCALE GENOMIC DNA]</scope>
    <source>
        <strain evidence="10 11">MAFF305635-RFP</strain>
    </source>
</reference>
<keyword evidence="7" id="KW-0503">Monooxygenase</keyword>
<sequence length="526" mass="58658">MVLLRVPELSLSSLAGFTVALLFVSLALRVVYNLYLHPLARFHGPWYAASFSICSAIISNLKLEPQWLLFLAKRYGTDKPIRIAPSLLLFPQAAALKDIYWDPKCNTKGPLYGTGALGPPQIFSTIDGNDHRALRKALGGPQWSVGALKNNWEARIDDHVNLFVRRMSEYAERNQPVILSDKAAEFAADIMALVSFSTPWGFVANSRDERKILKSWRDGLPFFGFVGRFRWFRDVVMNTPWGVYFLPSTADDSGMGYLMKQANREVSERERRILEEGYVQEKPDYLQSCLEARMDGEPLTPTQKRAHVTLLIQAGADTTGTALGSTLRFLLTHERALARARAELAAAAAADRLSTPIQYEETRGHLPFFAACIKESLRLNPPAPNLFARVAPSPGGKVVDGTWVPPGAEMTSNANVVQRDPRLYAPDPEAFRPERWLGEEEEGEGGDASKEVIGEMEACAFVFGIGPRVCLGKDVAIMELYKLVPEIVRRFDFEVIREGKYVVAGGVAYNEGFEVQLRLRDNESKD</sequence>
<keyword evidence="9" id="KW-1133">Transmembrane helix</keyword>
<evidence type="ECO:0000256" key="7">
    <source>
        <dbReference type="RuleBase" id="RU000461"/>
    </source>
</evidence>
<feature type="transmembrane region" description="Helical" evidence="9">
    <location>
        <begin position="44"/>
        <end position="63"/>
    </location>
</feature>
<evidence type="ECO:0000256" key="4">
    <source>
        <dbReference type="ARBA" id="ARBA00022723"/>
    </source>
</evidence>
<dbReference type="Pfam" id="PF00067">
    <property type="entry name" value="p450"/>
    <property type="match status" value="1"/>
</dbReference>
<evidence type="ECO:0000313" key="10">
    <source>
        <dbReference type="EMBL" id="TIC97255.1"/>
    </source>
</evidence>
<keyword evidence="7" id="KW-0560">Oxidoreductase</keyword>
<dbReference type="InterPro" id="IPR001128">
    <property type="entry name" value="Cyt_P450"/>
</dbReference>
<accession>A0A4T0VY59</accession>
<keyword evidence="3 6" id="KW-0349">Heme</keyword>
<dbReference type="GO" id="GO:0004497">
    <property type="term" value="F:monooxygenase activity"/>
    <property type="evidence" value="ECO:0007669"/>
    <property type="project" value="UniProtKB-KW"/>
</dbReference>
<dbReference type="PRINTS" id="PR00385">
    <property type="entry name" value="P450"/>
</dbReference>
<evidence type="ECO:0000256" key="3">
    <source>
        <dbReference type="ARBA" id="ARBA00022617"/>
    </source>
</evidence>
<dbReference type="SUPFAM" id="SSF48264">
    <property type="entry name" value="Cytochrome P450"/>
    <property type="match status" value="1"/>
</dbReference>
<dbReference type="GO" id="GO:0005506">
    <property type="term" value="F:iron ion binding"/>
    <property type="evidence" value="ECO:0007669"/>
    <property type="project" value="InterPro"/>
</dbReference>
<feature type="transmembrane region" description="Helical" evidence="9">
    <location>
        <begin position="12"/>
        <end position="32"/>
    </location>
</feature>
<dbReference type="AlphaFoldDB" id="A0A4T0VY59"/>
<dbReference type="InterPro" id="IPR002401">
    <property type="entry name" value="Cyt_P450_E_grp-I"/>
</dbReference>
<dbReference type="PANTHER" id="PTHR24305">
    <property type="entry name" value="CYTOCHROME P450"/>
    <property type="match status" value="1"/>
</dbReference>
<evidence type="ECO:0000256" key="1">
    <source>
        <dbReference type="ARBA" id="ARBA00001971"/>
    </source>
</evidence>
<dbReference type="PROSITE" id="PS00086">
    <property type="entry name" value="CYTOCHROME_P450"/>
    <property type="match status" value="1"/>
</dbReference>
<evidence type="ECO:0000256" key="8">
    <source>
        <dbReference type="SAM" id="MobiDB-lite"/>
    </source>
</evidence>
<feature type="region of interest" description="Disordered" evidence="8">
    <location>
        <begin position="425"/>
        <end position="448"/>
    </location>
</feature>
<dbReference type="Proteomes" id="UP000305883">
    <property type="component" value="Unassembled WGS sequence"/>
</dbReference>
<dbReference type="EMBL" id="MWPZ01000005">
    <property type="protein sequence ID" value="TIC97255.1"/>
    <property type="molecule type" value="Genomic_DNA"/>
</dbReference>
<dbReference type="PANTHER" id="PTHR24305:SF232">
    <property type="entry name" value="P450, PUTATIVE (EUROFUNG)-RELATED"/>
    <property type="match status" value="1"/>
</dbReference>
<feature type="binding site" description="axial binding residue" evidence="6">
    <location>
        <position position="470"/>
    </location>
    <ligand>
        <name>heme</name>
        <dbReference type="ChEBI" id="CHEBI:30413"/>
    </ligand>
    <ligandPart>
        <name>Fe</name>
        <dbReference type="ChEBI" id="CHEBI:18248"/>
    </ligandPart>
</feature>
<dbReference type="Gene3D" id="1.10.630.10">
    <property type="entry name" value="Cytochrome P450"/>
    <property type="match status" value="1"/>
</dbReference>
<comment type="caution">
    <text evidence="10">The sequence shown here is derived from an EMBL/GenBank/DDBJ whole genome shotgun (WGS) entry which is preliminary data.</text>
</comment>
<evidence type="ECO:0000313" key="11">
    <source>
        <dbReference type="Proteomes" id="UP000305883"/>
    </source>
</evidence>
<proteinExistence type="inferred from homology"/>
<evidence type="ECO:0000256" key="6">
    <source>
        <dbReference type="PIRSR" id="PIRSR602401-1"/>
    </source>
</evidence>
<dbReference type="OrthoDB" id="3934656at2759"/>
<keyword evidence="5 6" id="KW-0408">Iron</keyword>
<keyword evidence="9" id="KW-0472">Membrane</keyword>
<gene>
    <name evidence="10" type="ORF">CH35J_007312</name>
</gene>
<name>A0A4T0VY59_9PEZI</name>
<comment type="cofactor">
    <cofactor evidence="1 6">
        <name>heme</name>
        <dbReference type="ChEBI" id="CHEBI:30413"/>
    </cofactor>
</comment>
<dbReference type="InterPro" id="IPR050121">
    <property type="entry name" value="Cytochrome_P450_monoxygenase"/>
</dbReference>
<dbReference type="GO" id="GO:0020037">
    <property type="term" value="F:heme binding"/>
    <property type="evidence" value="ECO:0007669"/>
    <property type="project" value="InterPro"/>
</dbReference>
<keyword evidence="4 6" id="KW-0479">Metal-binding</keyword>
<comment type="similarity">
    <text evidence="2 7">Belongs to the cytochrome P450 family.</text>
</comment>
<protein>
    <submittedName>
        <fullName evidence="10">Cytochrome P450 momooxygenase gsfF</fullName>
    </submittedName>
</protein>
<evidence type="ECO:0000256" key="2">
    <source>
        <dbReference type="ARBA" id="ARBA00010617"/>
    </source>
</evidence>
<dbReference type="GO" id="GO:0016705">
    <property type="term" value="F:oxidoreductase activity, acting on paired donors, with incorporation or reduction of molecular oxygen"/>
    <property type="evidence" value="ECO:0007669"/>
    <property type="project" value="InterPro"/>
</dbReference>
<dbReference type="InterPro" id="IPR036396">
    <property type="entry name" value="Cyt_P450_sf"/>
</dbReference>
<evidence type="ECO:0000256" key="9">
    <source>
        <dbReference type="SAM" id="Phobius"/>
    </source>
</evidence>
<evidence type="ECO:0000256" key="5">
    <source>
        <dbReference type="ARBA" id="ARBA00023004"/>
    </source>
</evidence>
<dbReference type="InterPro" id="IPR017972">
    <property type="entry name" value="Cyt_P450_CS"/>
</dbReference>
<dbReference type="PRINTS" id="PR00463">
    <property type="entry name" value="EP450I"/>
</dbReference>